<dbReference type="InterPro" id="IPR049979">
    <property type="entry name" value="Cys_resp_CS_actino"/>
</dbReference>
<evidence type="ECO:0000313" key="2">
    <source>
        <dbReference type="Proteomes" id="UP000002484"/>
    </source>
</evidence>
<evidence type="ECO:0000313" key="1">
    <source>
        <dbReference type="EMBL" id="ADP81127.1"/>
    </source>
</evidence>
<name>E3JCY8_PSEI1</name>
<organism evidence="1 2">
    <name type="scientific">Pseudofrankia inefficax (strain DSM 45817 / CECT 9037 / DDB 130130 / EuI1c)</name>
    <name type="common">Frankia inefficax</name>
    <dbReference type="NCBI Taxonomy" id="298654"/>
    <lineage>
        <taxon>Bacteria</taxon>
        <taxon>Bacillati</taxon>
        <taxon>Actinomycetota</taxon>
        <taxon>Actinomycetes</taxon>
        <taxon>Frankiales</taxon>
        <taxon>Frankiaceae</taxon>
        <taxon>Pseudofrankia</taxon>
    </lineage>
</organism>
<dbReference type="HOGENOM" id="CLU_3118135_0_0_11"/>
<dbReference type="EMBL" id="CP002299">
    <property type="protein sequence ID" value="ADP81127.1"/>
    <property type="molecule type" value="Genomic_DNA"/>
</dbReference>
<sequence>MPATPAPVVVAFRDRSVAMFSRRHIDLQRVTSSLCPGGQLTLVHTLSPSG</sequence>
<reference evidence="1 2" key="1">
    <citation type="submission" date="2010-10" db="EMBL/GenBank/DDBJ databases">
        <title>Complete sequence of Frankia sp. EuI1c.</title>
        <authorList>
            <consortium name="US DOE Joint Genome Institute"/>
            <person name="Lucas S."/>
            <person name="Copeland A."/>
            <person name="Lapidus A."/>
            <person name="Cheng J.-F."/>
            <person name="Bruce D."/>
            <person name="Goodwin L."/>
            <person name="Pitluck S."/>
            <person name="Chertkov O."/>
            <person name="Detter J.C."/>
            <person name="Han C."/>
            <person name="Tapia R."/>
            <person name="Land M."/>
            <person name="Hauser L."/>
            <person name="Jeffries C."/>
            <person name="Kyrpides N."/>
            <person name="Ivanova N."/>
            <person name="Mikhailova N."/>
            <person name="Beauchemin N."/>
            <person name="Sen A."/>
            <person name="Sur S.A."/>
            <person name="Gtari M."/>
            <person name="Wall L."/>
            <person name="Tisa L."/>
            <person name="Woyke T."/>
        </authorList>
    </citation>
    <scope>NUCLEOTIDE SEQUENCE [LARGE SCALE GENOMIC DNA]</scope>
    <source>
        <strain evidence="2">DSM 45817 / CECT 9037 / EuI1c</strain>
    </source>
</reference>
<dbReference type="AlphaFoldDB" id="E3JCY8"/>
<proteinExistence type="predicted"/>
<protein>
    <submittedName>
        <fullName evidence="1">Uncharacterized protein</fullName>
    </submittedName>
</protein>
<keyword evidence="2" id="KW-1185">Reference proteome</keyword>
<dbReference type="RefSeq" id="WP_013424245.1">
    <property type="nucleotide sequence ID" value="NC_014666.1"/>
</dbReference>
<dbReference type="NCBIfam" id="NF042934">
    <property type="entry name" value="cis_reg_atten"/>
    <property type="match status" value="1"/>
</dbReference>
<dbReference type="InParanoid" id="E3JCY8"/>
<gene>
    <name evidence="1" type="ordered locus">FraEuI1c_3105</name>
</gene>
<accession>E3JCY8</accession>
<dbReference type="Proteomes" id="UP000002484">
    <property type="component" value="Chromosome"/>
</dbReference>
<dbReference type="KEGG" id="fri:FraEuI1c_3105"/>